<keyword evidence="2" id="KW-0418">Kinase</keyword>
<evidence type="ECO:0000256" key="4">
    <source>
        <dbReference type="ARBA" id="ARBA00023163"/>
    </source>
</evidence>
<dbReference type="SMART" id="SM00065">
    <property type="entry name" value="GAF"/>
    <property type="match status" value="1"/>
</dbReference>
<evidence type="ECO:0000256" key="3">
    <source>
        <dbReference type="ARBA" id="ARBA00023015"/>
    </source>
</evidence>
<gene>
    <name evidence="6" type="ORF">GCM10009554_27910</name>
</gene>
<keyword evidence="3" id="KW-0805">Transcription regulation</keyword>
<reference evidence="6 7" key="1">
    <citation type="journal article" date="2019" name="Int. J. Syst. Evol. Microbiol.">
        <title>The Global Catalogue of Microorganisms (GCM) 10K type strain sequencing project: providing services to taxonomists for standard genome sequencing and annotation.</title>
        <authorList>
            <consortium name="The Broad Institute Genomics Platform"/>
            <consortium name="The Broad Institute Genome Sequencing Center for Infectious Disease"/>
            <person name="Wu L."/>
            <person name="Ma J."/>
        </authorList>
    </citation>
    <scope>NUCLEOTIDE SEQUENCE [LARGE SCALE GENOMIC DNA]</scope>
    <source>
        <strain evidence="6 7">JCM 10977</strain>
    </source>
</reference>
<protein>
    <submittedName>
        <fullName evidence="6">GAF and ANTAR domain-containing protein</fullName>
    </submittedName>
</protein>
<dbReference type="InterPro" id="IPR005561">
    <property type="entry name" value="ANTAR"/>
</dbReference>
<dbReference type="EMBL" id="BAAAHK010000006">
    <property type="protein sequence ID" value="GAA0938686.1"/>
    <property type="molecule type" value="Genomic_DNA"/>
</dbReference>
<dbReference type="RefSeq" id="WP_343968772.1">
    <property type="nucleotide sequence ID" value="NZ_BAAAHK010000006.1"/>
</dbReference>
<accession>A0ABN1Q8S4</accession>
<dbReference type="Gene3D" id="1.10.10.10">
    <property type="entry name" value="Winged helix-like DNA-binding domain superfamily/Winged helix DNA-binding domain"/>
    <property type="match status" value="1"/>
</dbReference>
<dbReference type="InterPro" id="IPR012074">
    <property type="entry name" value="GAF_ANTAR"/>
</dbReference>
<evidence type="ECO:0000259" key="5">
    <source>
        <dbReference type="PROSITE" id="PS50921"/>
    </source>
</evidence>
<organism evidence="6 7">
    <name type="scientific">Kribbella koreensis</name>
    <dbReference type="NCBI Taxonomy" id="57909"/>
    <lineage>
        <taxon>Bacteria</taxon>
        <taxon>Bacillati</taxon>
        <taxon>Actinomycetota</taxon>
        <taxon>Actinomycetes</taxon>
        <taxon>Propionibacteriales</taxon>
        <taxon>Kribbellaceae</taxon>
        <taxon>Kribbella</taxon>
    </lineage>
</organism>
<comment type="caution">
    <text evidence="6">The sequence shown here is derived from an EMBL/GenBank/DDBJ whole genome shotgun (WGS) entry which is preliminary data.</text>
</comment>
<proteinExistence type="predicted"/>
<dbReference type="PROSITE" id="PS50921">
    <property type="entry name" value="ANTAR"/>
    <property type="match status" value="1"/>
</dbReference>
<dbReference type="Gene3D" id="3.30.450.40">
    <property type="match status" value="1"/>
</dbReference>
<evidence type="ECO:0000256" key="1">
    <source>
        <dbReference type="ARBA" id="ARBA00022679"/>
    </source>
</evidence>
<dbReference type="PIRSF" id="PIRSF036625">
    <property type="entry name" value="GAF_ANTAR"/>
    <property type="match status" value="1"/>
</dbReference>
<keyword evidence="4" id="KW-0804">Transcription</keyword>
<dbReference type="Pfam" id="PF03861">
    <property type="entry name" value="ANTAR"/>
    <property type="match status" value="1"/>
</dbReference>
<dbReference type="Pfam" id="PF13185">
    <property type="entry name" value="GAF_2"/>
    <property type="match status" value="1"/>
</dbReference>
<dbReference type="SUPFAM" id="SSF55781">
    <property type="entry name" value="GAF domain-like"/>
    <property type="match status" value="1"/>
</dbReference>
<evidence type="ECO:0000256" key="2">
    <source>
        <dbReference type="ARBA" id="ARBA00022777"/>
    </source>
</evidence>
<keyword evidence="1" id="KW-0808">Transferase</keyword>
<evidence type="ECO:0000313" key="7">
    <source>
        <dbReference type="Proteomes" id="UP001500542"/>
    </source>
</evidence>
<dbReference type="InterPro" id="IPR036388">
    <property type="entry name" value="WH-like_DNA-bd_sf"/>
</dbReference>
<sequence length="223" mass="24479">MTNQAGDFGELAMHLHDQIGTLATVEAVLQFATEALSYDHASVMLMRRRHPETIAATDELITKADQYQIDFREGPSLLAISDHEDVLVEDTATDDRWPTWTPTAAANGIRSLLAIRLVTAHSTSGVLNLVTSRPTVFTDADRESARLLALHASIAIASSRLESSLQQAVDSRKIVGQAVGRLMERYGLDAVQAFLVLRRYSQDRNQRLYAVAAHVTTTGKLPV</sequence>
<dbReference type="InterPro" id="IPR011006">
    <property type="entry name" value="CheY-like_superfamily"/>
</dbReference>
<name>A0ABN1Q8S4_9ACTN</name>
<feature type="domain" description="ANTAR" evidence="5">
    <location>
        <begin position="155"/>
        <end position="216"/>
    </location>
</feature>
<evidence type="ECO:0000313" key="6">
    <source>
        <dbReference type="EMBL" id="GAA0938686.1"/>
    </source>
</evidence>
<keyword evidence="7" id="KW-1185">Reference proteome</keyword>
<dbReference type="Proteomes" id="UP001500542">
    <property type="component" value="Unassembled WGS sequence"/>
</dbReference>
<dbReference type="SUPFAM" id="SSF52172">
    <property type="entry name" value="CheY-like"/>
    <property type="match status" value="1"/>
</dbReference>
<dbReference type="InterPro" id="IPR029016">
    <property type="entry name" value="GAF-like_dom_sf"/>
</dbReference>
<dbReference type="InterPro" id="IPR003018">
    <property type="entry name" value="GAF"/>
</dbReference>
<dbReference type="SMART" id="SM01012">
    <property type="entry name" value="ANTAR"/>
    <property type="match status" value="1"/>
</dbReference>